<dbReference type="PANTHER" id="PTHR12000:SF42">
    <property type="entry name" value="LEGUMAIN"/>
    <property type="match status" value="1"/>
</dbReference>
<keyword evidence="5 11" id="KW-0732">Signal</keyword>
<evidence type="ECO:0000256" key="7">
    <source>
        <dbReference type="ARBA" id="ARBA00022807"/>
    </source>
</evidence>
<feature type="signal peptide" evidence="11">
    <location>
        <begin position="1"/>
        <end position="18"/>
    </location>
</feature>
<name>A0A074ZZ39_OPIVI</name>
<dbReference type="PRINTS" id="PR00776">
    <property type="entry name" value="HEMOGLOBNASE"/>
</dbReference>
<dbReference type="InterPro" id="IPR048501">
    <property type="entry name" value="Legum_prodom"/>
</dbReference>
<evidence type="ECO:0000256" key="2">
    <source>
        <dbReference type="ARBA" id="ARBA00009941"/>
    </source>
</evidence>
<dbReference type="CDD" id="cd21115">
    <property type="entry name" value="legumain_C"/>
    <property type="match status" value="1"/>
</dbReference>
<keyword evidence="6" id="KW-0378">Hydrolase</keyword>
<evidence type="ECO:0000259" key="12">
    <source>
        <dbReference type="Pfam" id="PF20985"/>
    </source>
</evidence>
<dbReference type="EC" id="3.4.22.34" evidence="3"/>
<accession>A0A074ZZ39</accession>
<keyword evidence="4" id="KW-0645">Protease</keyword>
<dbReference type="RefSeq" id="XP_009175800.1">
    <property type="nucleotide sequence ID" value="XM_009177536.1"/>
</dbReference>
<dbReference type="InterPro" id="IPR046427">
    <property type="entry name" value="Legumain_prodom_sf"/>
</dbReference>
<keyword evidence="14" id="KW-1185">Reference proteome</keyword>
<comment type="function">
    <text evidence="8">This protease is used by the parasite for degradation of the host globin.</text>
</comment>
<dbReference type="PANTHER" id="PTHR12000">
    <property type="entry name" value="HEMOGLOBINASE FAMILY MEMBER"/>
    <property type="match status" value="1"/>
</dbReference>
<dbReference type="Gene3D" id="3.40.50.1460">
    <property type="match status" value="1"/>
</dbReference>
<evidence type="ECO:0000256" key="10">
    <source>
        <dbReference type="PIRSR" id="PIRSR019663-1"/>
    </source>
</evidence>
<comment type="catalytic activity">
    <reaction evidence="1">
        <text>Hydrolysis of proteins and small molecule substrates at -Asn-|-Xaa- bonds.</text>
        <dbReference type="EC" id="3.4.22.34"/>
    </reaction>
</comment>
<evidence type="ECO:0000256" key="3">
    <source>
        <dbReference type="ARBA" id="ARBA00012628"/>
    </source>
</evidence>
<dbReference type="GO" id="GO:0004197">
    <property type="term" value="F:cysteine-type endopeptidase activity"/>
    <property type="evidence" value="ECO:0007669"/>
    <property type="project" value="UniProtKB-EC"/>
</dbReference>
<dbReference type="Gene3D" id="1.10.132.130">
    <property type="match status" value="1"/>
</dbReference>
<comment type="similarity">
    <text evidence="2">Belongs to the peptidase C13 family.</text>
</comment>
<dbReference type="PIRSF" id="PIRSF019663">
    <property type="entry name" value="Legumain"/>
    <property type="match status" value="1"/>
</dbReference>
<evidence type="ECO:0000256" key="1">
    <source>
        <dbReference type="ARBA" id="ARBA00000810"/>
    </source>
</evidence>
<keyword evidence="7" id="KW-0788">Thiol protease</keyword>
<dbReference type="EMBL" id="KL597056">
    <property type="protein sequence ID" value="KER20454.1"/>
    <property type="molecule type" value="Genomic_DNA"/>
</dbReference>
<evidence type="ECO:0000256" key="5">
    <source>
        <dbReference type="ARBA" id="ARBA00022729"/>
    </source>
</evidence>
<feature type="chain" id="PRO_5001704445" description="Hemoglobinase" evidence="11">
    <location>
        <begin position="19"/>
        <end position="425"/>
    </location>
</feature>
<proteinExistence type="inferred from homology"/>
<evidence type="ECO:0000256" key="4">
    <source>
        <dbReference type="ARBA" id="ARBA00022670"/>
    </source>
</evidence>
<dbReference type="GeneID" id="20325169"/>
<dbReference type="FunFam" id="3.40.50.1460:FF:000006">
    <property type="entry name" value="Legumain"/>
    <property type="match status" value="1"/>
</dbReference>
<dbReference type="InterPro" id="IPR001096">
    <property type="entry name" value="Peptidase_C13"/>
</dbReference>
<dbReference type="Proteomes" id="UP000054324">
    <property type="component" value="Unassembled WGS sequence"/>
</dbReference>
<dbReference type="GO" id="GO:0006624">
    <property type="term" value="P:vacuolar protein processing"/>
    <property type="evidence" value="ECO:0007669"/>
    <property type="project" value="TreeGrafter"/>
</dbReference>
<evidence type="ECO:0000256" key="9">
    <source>
        <dbReference type="ARBA" id="ARBA00069042"/>
    </source>
</evidence>
<dbReference type="GO" id="GO:0005773">
    <property type="term" value="C:vacuole"/>
    <property type="evidence" value="ECO:0007669"/>
    <property type="project" value="GOC"/>
</dbReference>
<evidence type="ECO:0000313" key="13">
    <source>
        <dbReference type="EMBL" id="KER20454.1"/>
    </source>
</evidence>
<dbReference type="Pfam" id="PF01650">
    <property type="entry name" value="Peptidase_C13"/>
    <property type="match status" value="1"/>
</dbReference>
<evidence type="ECO:0000256" key="6">
    <source>
        <dbReference type="ARBA" id="ARBA00022801"/>
    </source>
</evidence>
<dbReference type="KEGG" id="ovi:T265_11001"/>
<sequence>MKLQVILNMMCRCPLLIAFLFYVDHVARLDAAGVHNRSPIFNNKPSNNWAVLVAGSDSWINYRHQANVFHAYHVLRANKIPAENIITFAYDDIANHPKNPYKGQVFNDYEHEDVYKGVVIDYRGQDVNPDIFAKVLKGDKELEKEGVKLLKSGPDDNVFIYYTGHGALQAISFPYGYLHAVELNDILGNMYLNKRYKKLVLYMDSCAAGSLFRDLLPSDVGIFVTTSANENEESLSVFCNDKRIGVCLATEYSYAWITDSKYKDLKKRTLDQQYEEVKKRTNKSHVMKYGEMKILLSGAFFLDVSTPDLGHKRGRTRSLVVQETFNLPTIFHNYSSGYYQLGHIVHETFHDIVMDVTTQHKPTVKDLSKRNELMCFKEVFDQFQTHCFTIQQVPEVARYTPHLMELCKAGYEIETLIKSVHNICS</sequence>
<protein>
    <recommendedName>
        <fullName evidence="9">Hemoglobinase</fullName>
        <ecNumber evidence="3">3.4.22.34</ecNumber>
    </recommendedName>
</protein>
<evidence type="ECO:0000256" key="8">
    <source>
        <dbReference type="ARBA" id="ARBA00055993"/>
    </source>
</evidence>
<dbReference type="Pfam" id="PF20985">
    <property type="entry name" value="Legum_prodom"/>
    <property type="match status" value="1"/>
</dbReference>
<dbReference type="CTD" id="20325169"/>
<dbReference type="GO" id="GO:0051603">
    <property type="term" value="P:proteolysis involved in protein catabolic process"/>
    <property type="evidence" value="ECO:0007669"/>
    <property type="project" value="TreeGrafter"/>
</dbReference>
<dbReference type="MEROPS" id="C13.007"/>
<dbReference type="AlphaFoldDB" id="A0A074ZZ39"/>
<gene>
    <name evidence="13" type="ORF">T265_11001</name>
</gene>
<reference evidence="13 14" key="1">
    <citation type="submission" date="2013-11" db="EMBL/GenBank/DDBJ databases">
        <title>Opisthorchis viverrini - life in the bile duct.</title>
        <authorList>
            <person name="Young N.D."/>
            <person name="Nagarajan N."/>
            <person name="Lin S.J."/>
            <person name="Korhonen P.K."/>
            <person name="Jex A.R."/>
            <person name="Hall R.S."/>
            <person name="Safavi-Hemami H."/>
            <person name="Kaewkong W."/>
            <person name="Bertrand D."/>
            <person name="Gao S."/>
            <person name="Seet Q."/>
            <person name="Wongkham S."/>
            <person name="Teh B.T."/>
            <person name="Wongkham C."/>
            <person name="Intapan P.M."/>
            <person name="Maleewong W."/>
            <person name="Yang X."/>
            <person name="Hu M."/>
            <person name="Wang Z."/>
            <person name="Hofmann A."/>
            <person name="Sternberg P.W."/>
            <person name="Tan P."/>
            <person name="Wang J."/>
            <person name="Gasser R.B."/>
        </authorList>
    </citation>
    <scope>NUCLEOTIDE SEQUENCE [LARGE SCALE GENOMIC DNA]</scope>
</reference>
<evidence type="ECO:0000313" key="14">
    <source>
        <dbReference type="Proteomes" id="UP000054324"/>
    </source>
</evidence>
<evidence type="ECO:0000256" key="11">
    <source>
        <dbReference type="SAM" id="SignalP"/>
    </source>
</evidence>
<feature type="domain" description="Legumain prodomain" evidence="12">
    <location>
        <begin position="352"/>
        <end position="424"/>
    </location>
</feature>
<feature type="active site" evidence="10">
    <location>
        <position position="165"/>
    </location>
</feature>
<dbReference type="OrthoDB" id="9973749at2759"/>
<organism evidence="13 14">
    <name type="scientific">Opisthorchis viverrini</name>
    <name type="common">Southeast Asian liver fluke</name>
    <dbReference type="NCBI Taxonomy" id="6198"/>
    <lineage>
        <taxon>Eukaryota</taxon>
        <taxon>Metazoa</taxon>
        <taxon>Spiralia</taxon>
        <taxon>Lophotrochozoa</taxon>
        <taxon>Platyhelminthes</taxon>
        <taxon>Trematoda</taxon>
        <taxon>Digenea</taxon>
        <taxon>Opisthorchiida</taxon>
        <taxon>Opisthorchiata</taxon>
        <taxon>Opisthorchiidae</taxon>
        <taxon>Opisthorchis</taxon>
    </lineage>
</organism>
<feature type="active site" description="Nucleophile" evidence="10">
    <location>
        <position position="206"/>
    </location>
</feature>